<evidence type="ECO:0000256" key="2">
    <source>
        <dbReference type="ARBA" id="ARBA00022845"/>
    </source>
</evidence>
<dbReference type="GO" id="GO:0006417">
    <property type="term" value="P:regulation of translation"/>
    <property type="evidence" value="ECO:0007669"/>
    <property type="project" value="UniProtKB-UniRule"/>
</dbReference>
<dbReference type="InterPro" id="IPR007040">
    <property type="entry name" value="Ribosome_modulation_factor"/>
</dbReference>
<accession>A0A072N600</accession>
<dbReference type="Gene3D" id="1.10.10.620">
    <property type="entry name" value="ribosome modulation factor like domain"/>
    <property type="match status" value="1"/>
</dbReference>
<evidence type="ECO:0000313" key="4">
    <source>
        <dbReference type="EMBL" id="KEF32667.1"/>
    </source>
</evidence>
<reference evidence="4 5" key="1">
    <citation type="submission" date="2012-12" db="EMBL/GenBank/DDBJ databases">
        <title>Genome assembly of Marinobacter sp. AK21.</title>
        <authorList>
            <person name="Khatri I."/>
            <person name="Kumar R."/>
            <person name="Vaidya B."/>
            <person name="Subramanian S."/>
            <person name="Pinnaka A."/>
        </authorList>
    </citation>
    <scope>NUCLEOTIDE SEQUENCE [LARGE SCALE GENOMIC DNA]</scope>
    <source>
        <strain evidence="4 5">AK21</strain>
    </source>
</reference>
<dbReference type="EMBL" id="ANIE01000003">
    <property type="protein sequence ID" value="KEF32667.1"/>
    <property type="molecule type" value="Genomic_DNA"/>
</dbReference>
<keyword evidence="5" id="KW-1185">Reference proteome</keyword>
<proteinExistence type="inferred from homology"/>
<protein>
    <recommendedName>
        <fullName evidence="3">Ribosome modulation factor</fullName>
        <shortName evidence="3">RMF</shortName>
    </recommendedName>
</protein>
<dbReference type="NCBIfam" id="NF041886">
    <property type="entry name" value="Rmf_CrpP_fam"/>
    <property type="match status" value="1"/>
</dbReference>
<keyword evidence="2 3" id="KW-0810">Translation regulation</keyword>
<dbReference type="RefSeq" id="WP_081849469.1">
    <property type="nucleotide sequence ID" value="NZ_ANIE01000003.1"/>
</dbReference>
<evidence type="ECO:0000256" key="3">
    <source>
        <dbReference type="HAMAP-Rule" id="MF_00919"/>
    </source>
</evidence>
<dbReference type="HAMAP" id="MF_00919">
    <property type="entry name" value="RMF"/>
    <property type="match status" value="1"/>
</dbReference>
<dbReference type="GO" id="GO:0005737">
    <property type="term" value="C:cytoplasm"/>
    <property type="evidence" value="ECO:0007669"/>
    <property type="project" value="UniProtKB-SubCell"/>
</dbReference>
<comment type="similarity">
    <text evidence="3">Belongs to the ribosome modulation factor family.</text>
</comment>
<dbReference type="Proteomes" id="UP000035057">
    <property type="component" value="Unassembled WGS sequence"/>
</dbReference>
<keyword evidence="1 3" id="KW-0963">Cytoplasm</keyword>
<gene>
    <name evidence="3" type="primary">rmf</name>
    <name evidence="4" type="ORF">D777_01301</name>
</gene>
<organism evidence="4 5">
    <name type="scientific">Marinobacter nitratireducens</name>
    <dbReference type="NCBI Taxonomy" id="1137280"/>
    <lineage>
        <taxon>Bacteria</taxon>
        <taxon>Pseudomonadati</taxon>
        <taxon>Pseudomonadota</taxon>
        <taxon>Gammaproteobacteria</taxon>
        <taxon>Pseudomonadales</taxon>
        <taxon>Marinobacteraceae</taxon>
        <taxon>Marinobacter</taxon>
    </lineage>
</organism>
<comment type="caution">
    <text evidence="4">The sequence shown here is derived from an EMBL/GenBank/DDBJ whole genome shotgun (WGS) entry which is preliminary data.</text>
</comment>
<dbReference type="PATRIC" id="fig|1137280.3.peg.1116"/>
<dbReference type="Pfam" id="PF04957">
    <property type="entry name" value="RMF"/>
    <property type="match status" value="1"/>
</dbReference>
<name>A0A072N600_9GAMM</name>
<dbReference type="InterPro" id="IPR023200">
    <property type="entry name" value="RMF_sf"/>
</dbReference>
<dbReference type="AlphaFoldDB" id="A0A072N600"/>
<comment type="subcellular location">
    <subcellularLocation>
        <location evidence="3">Cytoplasm</location>
    </subcellularLocation>
</comment>
<dbReference type="OrthoDB" id="5917763at2"/>
<sequence length="70" mass="8041">MKRQKRDMYARAYKRGYLAGVSGKPKDSCPIEQVEVRQEWLNGWREGRTDNWEGMTGVSGIHKLSNVTSP</sequence>
<evidence type="ECO:0000256" key="1">
    <source>
        <dbReference type="ARBA" id="ARBA00022490"/>
    </source>
</evidence>
<dbReference type="STRING" id="1137280.D777_01301"/>
<evidence type="ECO:0000313" key="5">
    <source>
        <dbReference type="Proteomes" id="UP000035057"/>
    </source>
</evidence>
<dbReference type="NCBIfam" id="NF011162">
    <property type="entry name" value="PRK14563.1"/>
    <property type="match status" value="1"/>
</dbReference>
<comment type="function">
    <text evidence="3">During stationary phase, converts 70S ribosomes to an inactive dimeric form (100S ribosomes).</text>
</comment>